<gene>
    <name evidence="2" type="ORF">E0F26_08280</name>
</gene>
<dbReference type="EMBL" id="CP036501">
    <property type="protein sequence ID" value="UZP74734.1"/>
    <property type="molecule type" value="Genomic_DNA"/>
</dbReference>
<keyword evidence="3" id="KW-1185">Reference proteome</keyword>
<protein>
    <recommendedName>
        <fullName evidence="1">Transcriptional regulator SutA RNAP-binding domain-containing protein</fullName>
    </recommendedName>
</protein>
<dbReference type="Pfam" id="PF20661">
    <property type="entry name" value="SutA-RBD"/>
    <property type="match status" value="1"/>
</dbReference>
<dbReference type="InterPro" id="IPR049191">
    <property type="entry name" value="SutA_RBD"/>
</dbReference>
<organism evidence="2 3">
    <name type="scientific">Candidatus Paraluminiphilus aquimaris</name>
    <dbReference type="NCBI Taxonomy" id="2518994"/>
    <lineage>
        <taxon>Bacteria</taxon>
        <taxon>Pseudomonadati</taxon>
        <taxon>Pseudomonadota</taxon>
        <taxon>Gammaproteobacteria</taxon>
        <taxon>Cellvibrionales</taxon>
        <taxon>Halieaceae</taxon>
        <taxon>Candidatus Paraluminiphilus</taxon>
    </lineage>
</organism>
<dbReference type="Proteomes" id="UP001317963">
    <property type="component" value="Chromosome"/>
</dbReference>
<evidence type="ECO:0000259" key="1">
    <source>
        <dbReference type="Pfam" id="PF20661"/>
    </source>
</evidence>
<evidence type="ECO:0000313" key="3">
    <source>
        <dbReference type="Proteomes" id="UP001317963"/>
    </source>
</evidence>
<accession>A0ABY6Q629</accession>
<evidence type="ECO:0000313" key="2">
    <source>
        <dbReference type="EMBL" id="UZP74734.1"/>
    </source>
</evidence>
<sequence length="109" mass="12641">MKKPPSKQDIRQRLERQTRSFLDDGGEIESVPLGASAVDEAVSPIKTPIFSGKPQTRTPVNDVIETLRRRREAKLRRKPSATRKRKTTRRKQILYDDFGEPLRVVYHDE</sequence>
<feature type="domain" description="Transcriptional regulator SutA RNAP-binding" evidence="1">
    <location>
        <begin position="5"/>
        <end position="37"/>
    </location>
</feature>
<name>A0ABY6Q629_9GAMM</name>
<reference evidence="2 3" key="1">
    <citation type="submission" date="2019-02" db="EMBL/GenBank/DDBJ databases">
        <title>Halieaceae_genomes.</title>
        <authorList>
            <person name="Li S.-H."/>
        </authorList>
    </citation>
    <scope>NUCLEOTIDE SEQUENCE [LARGE SCALE GENOMIC DNA]</scope>
    <source>
        <strain evidence="2 3">JH123</strain>
    </source>
</reference>
<proteinExistence type="predicted"/>
<dbReference type="RefSeq" id="WP_279241195.1">
    <property type="nucleotide sequence ID" value="NZ_CP036501.1"/>
</dbReference>